<accession>A0A4Q2KTT1</accession>
<dbReference type="Proteomes" id="UP000289216">
    <property type="component" value="Unassembled WGS sequence"/>
</dbReference>
<gene>
    <name evidence="2" type="ORF">EPT53_10175</name>
</gene>
<reference evidence="2 3" key="1">
    <citation type="submission" date="2019-01" db="EMBL/GenBank/DDBJ databases">
        <title>Fusobacterium necrophorum Isolated From the Uterus of Dairy Cows.</title>
        <authorList>
            <person name="Francis A.M."/>
        </authorList>
    </citation>
    <scope>NUCLEOTIDE SEQUENCE [LARGE SCALE GENOMIC DNA]</scope>
    <source>
        <strain evidence="2 3">KG35</strain>
    </source>
</reference>
<evidence type="ECO:0000313" key="2">
    <source>
        <dbReference type="EMBL" id="RXZ68167.1"/>
    </source>
</evidence>
<keyword evidence="1" id="KW-0472">Membrane</keyword>
<feature type="transmembrane region" description="Helical" evidence="1">
    <location>
        <begin position="20"/>
        <end position="43"/>
    </location>
</feature>
<evidence type="ECO:0000313" key="3">
    <source>
        <dbReference type="Proteomes" id="UP000289216"/>
    </source>
</evidence>
<evidence type="ECO:0000256" key="1">
    <source>
        <dbReference type="SAM" id="Phobius"/>
    </source>
</evidence>
<protein>
    <submittedName>
        <fullName evidence="2">Uncharacterized protein</fullName>
    </submittedName>
</protein>
<name>A0A4Q2KTT1_9FUSO</name>
<keyword evidence="1" id="KW-1133">Transmembrane helix</keyword>
<feature type="non-terminal residue" evidence="2">
    <location>
        <position position="78"/>
    </location>
</feature>
<proteinExistence type="predicted"/>
<dbReference type="AlphaFoldDB" id="A0A4Q2KTT1"/>
<sequence>MKKKISDIPTSMLKIIVQIILLFVLVIGILVITVGAMLGVSIIKVAENSPKINPKNISLNLNQNSNILDRDGNLIESI</sequence>
<dbReference type="RefSeq" id="WP_147368481.1">
    <property type="nucleotide sequence ID" value="NZ_SBAP01000067.1"/>
</dbReference>
<comment type="caution">
    <text evidence="2">The sequence shown here is derived from an EMBL/GenBank/DDBJ whole genome shotgun (WGS) entry which is preliminary data.</text>
</comment>
<keyword evidence="1" id="KW-0812">Transmembrane</keyword>
<organism evidence="2 3">
    <name type="scientific">Fusobacterium necrophorum</name>
    <dbReference type="NCBI Taxonomy" id="859"/>
    <lineage>
        <taxon>Bacteria</taxon>
        <taxon>Fusobacteriati</taxon>
        <taxon>Fusobacteriota</taxon>
        <taxon>Fusobacteriia</taxon>
        <taxon>Fusobacteriales</taxon>
        <taxon>Fusobacteriaceae</taxon>
        <taxon>Fusobacterium</taxon>
    </lineage>
</organism>
<dbReference type="EMBL" id="SBAP01000067">
    <property type="protein sequence ID" value="RXZ68167.1"/>
    <property type="molecule type" value="Genomic_DNA"/>
</dbReference>